<dbReference type="OrthoDB" id="5120525at2"/>
<protein>
    <recommendedName>
        <fullName evidence="1">Pyridoxamine 5'-phosphate oxidase Alr4036 family FMN-binding domain-containing protein</fullName>
    </recommendedName>
</protein>
<dbReference type="Pfam" id="PF12766">
    <property type="entry name" value="Pyridox_oxase_2"/>
    <property type="match status" value="1"/>
</dbReference>
<keyword evidence="3" id="KW-1185">Reference proteome</keyword>
<dbReference type="SUPFAM" id="SSF50475">
    <property type="entry name" value="FMN-binding split barrel"/>
    <property type="match status" value="1"/>
</dbReference>
<gene>
    <name evidence="2" type="ORF">CHU93_15045</name>
</gene>
<sequence>MHTPVVCSADADGLPQARVMVLRKADPTAATLRFHTDARSPKVAELDGKPVAVLAYHPTEQMQLRLAGTGRVLTDGETVDGIWNQSTLFARRCYLAESAPGTPLPGPSSGLPAWIEGQQPTPDQIIPARANFATLWVEVTAIDWLHLANSGHRRALFRACDGWAGEWRAP</sequence>
<dbReference type="GO" id="GO:0010181">
    <property type="term" value="F:FMN binding"/>
    <property type="evidence" value="ECO:0007669"/>
    <property type="project" value="InterPro"/>
</dbReference>
<accession>A0A255Y6J3</accession>
<evidence type="ECO:0000313" key="3">
    <source>
        <dbReference type="Proteomes" id="UP000216991"/>
    </source>
</evidence>
<reference evidence="2 3" key="1">
    <citation type="submission" date="2017-07" db="EMBL/GenBank/DDBJ databases">
        <title>Sandarakinorhabdus cyanobacteriorum sp. nov., a novel bacterium isolated from cyanobacterial aggregates in a eutrophic lake.</title>
        <authorList>
            <person name="Cai H."/>
        </authorList>
    </citation>
    <scope>NUCLEOTIDE SEQUENCE [LARGE SCALE GENOMIC DNA]</scope>
    <source>
        <strain evidence="2 3">TH057</strain>
    </source>
</reference>
<dbReference type="Proteomes" id="UP000216991">
    <property type="component" value="Unassembled WGS sequence"/>
</dbReference>
<dbReference type="InterPro" id="IPR024624">
    <property type="entry name" value="Pyridox_Oxase_Alr4036_FMN-bd"/>
</dbReference>
<evidence type="ECO:0000313" key="2">
    <source>
        <dbReference type="EMBL" id="OYQ24783.1"/>
    </source>
</evidence>
<name>A0A255Y6J3_9SPHN</name>
<dbReference type="EMBL" id="NOXT01000124">
    <property type="protein sequence ID" value="OYQ24783.1"/>
    <property type="molecule type" value="Genomic_DNA"/>
</dbReference>
<dbReference type="InterPro" id="IPR012349">
    <property type="entry name" value="Split_barrel_FMN-bd"/>
</dbReference>
<organism evidence="2 3">
    <name type="scientific">Sandarakinorhabdus cyanobacteriorum</name>
    <dbReference type="NCBI Taxonomy" id="1981098"/>
    <lineage>
        <taxon>Bacteria</taxon>
        <taxon>Pseudomonadati</taxon>
        <taxon>Pseudomonadota</taxon>
        <taxon>Alphaproteobacteria</taxon>
        <taxon>Sphingomonadales</taxon>
        <taxon>Sphingosinicellaceae</taxon>
        <taxon>Sandarakinorhabdus</taxon>
    </lineage>
</organism>
<proteinExistence type="predicted"/>
<comment type="caution">
    <text evidence="2">The sequence shown here is derived from an EMBL/GenBank/DDBJ whole genome shotgun (WGS) entry which is preliminary data.</text>
</comment>
<dbReference type="Gene3D" id="2.30.110.10">
    <property type="entry name" value="Electron Transport, Fmn-binding Protein, Chain A"/>
    <property type="match status" value="1"/>
</dbReference>
<evidence type="ECO:0000259" key="1">
    <source>
        <dbReference type="Pfam" id="PF12766"/>
    </source>
</evidence>
<feature type="domain" description="Pyridoxamine 5'-phosphate oxidase Alr4036 family FMN-binding" evidence="1">
    <location>
        <begin position="11"/>
        <end position="73"/>
    </location>
</feature>
<dbReference type="AlphaFoldDB" id="A0A255Y6J3"/>